<comment type="caution">
    <text evidence="2">The sequence shown here is derived from an EMBL/GenBank/DDBJ whole genome shotgun (WGS) entry which is preliminary data.</text>
</comment>
<evidence type="ECO:0000256" key="1">
    <source>
        <dbReference type="SAM" id="MobiDB-lite"/>
    </source>
</evidence>
<organism evidence="2 3">
    <name type="scientific">Stylosanthes scabra</name>
    <dbReference type="NCBI Taxonomy" id="79078"/>
    <lineage>
        <taxon>Eukaryota</taxon>
        <taxon>Viridiplantae</taxon>
        <taxon>Streptophyta</taxon>
        <taxon>Embryophyta</taxon>
        <taxon>Tracheophyta</taxon>
        <taxon>Spermatophyta</taxon>
        <taxon>Magnoliopsida</taxon>
        <taxon>eudicotyledons</taxon>
        <taxon>Gunneridae</taxon>
        <taxon>Pentapetalae</taxon>
        <taxon>rosids</taxon>
        <taxon>fabids</taxon>
        <taxon>Fabales</taxon>
        <taxon>Fabaceae</taxon>
        <taxon>Papilionoideae</taxon>
        <taxon>50 kb inversion clade</taxon>
        <taxon>dalbergioids sensu lato</taxon>
        <taxon>Dalbergieae</taxon>
        <taxon>Pterocarpus clade</taxon>
        <taxon>Stylosanthes</taxon>
    </lineage>
</organism>
<sequence length="150" mass="17043">MLIITYISTHNHPSPDEIIFTANLSQKPNEEETEETTEENLSKPSSAAVSVGTCGEKTFHYLQSPIRSSHEEIIVTDQDDPLKLSTLKSNERIDLLLEDPLRYAQIKNLATTKSEELDFFNELQELPMSSSFLHITRSILSYERIPVFSS</sequence>
<name>A0ABU6RHM4_9FABA</name>
<feature type="region of interest" description="Disordered" evidence="1">
    <location>
        <begin position="25"/>
        <end position="49"/>
    </location>
</feature>
<dbReference type="Proteomes" id="UP001341840">
    <property type="component" value="Unassembled WGS sequence"/>
</dbReference>
<accession>A0ABU6RHM4</accession>
<evidence type="ECO:0000313" key="2">
    <source>
        <dbReference type="EMBL" id="MED6123568.1"/>
    </source>
</evidence>
<keyword evidence="3" id="KW-1185">Reference proteome</keyword>
<proteinExistence type="predicted"/>
<gene>
    <name evidence="2" type="ORF">PIB30_050315</name>
</gene>
<dbReference type="EMBL" id="JASCZI010030553">
    <property type="protein sequence ID" value="MED6123568.1"/>
    <property type="molecule type" value="Genomic_DNA"/>
</dbReference>
<protein>
    <submittedName>
        <fullName evidence="2">Uncharacterized protein</fullName>
    </submittedName>
</protein>
<evidence type="ECO:0000313" key="3">
    <source>
        <dbReference type="Proteomes" id="UP001341840"/>
    </source>
</evidence>
<reference evidence="2 3" key="1">
    <citation type="journal article" date="2023" name="Plants (Basel)">
        <title>Bridging the Gap: Combining Genomics and Transcriptomics Approaches to Understand Stylosanthes scabra, an Orphan Legume from the Brazilian Caatinga.</title>
        <authorList>
            <person name="Ferreira-Neto J.R.C."/>
            <person name="da Silva M.D."/>
            <person name="Binneck E."/>
            <person name="de Melo N.F."/>
            <person name="da Silva R.H."/>
            <person name="de Melo A.L.T.M."/>
            <person name="Pandolfi V."/>
            <person name="Bustamante F.O."/>
            <person name="Brasileiro-Vidal A.C."/>
            <person name="Benko-Iseppon A.M."/>
        </authorList>
    </citation>
    <scope>NUCLEOTIDE SEQUENCE [LARGE SCALE GENOMIC DNA]</scope>
    <source>
        <tissue evidence="2">Leaves</tissue>
    </source>
</reference>